<gene>
    <name evidence="2" type="ORF">A2864_00635</name>
</gene>
<protein>
    <submittedName>
        <fullName evidence="2">Uncharacterized protein</fullName>
    </submittedName>
</protein>
<keyword evidence="1" id="KW-0812">Transmembrane</keyword>
<evidence type="ECO:0000256" key="1">
    <source>
        <dbReference type="SAM" id="Phobius"/>
    </source>
</evidence>
<keyword evidence="1" id="KW-0472">Membrane</keyword>
<evidence type="ECO:0000313" key="3">
    <source>
        <dbReference type="Proteomes" id="UP000177900"/>
    </source>
</evidence>
<dbReference type="Proteomes" id="UP000177900">
    <property type="component" value="Unassembled WGS sequence"/>
</dbReference>
<evidence type="ECO:0000313" key="2">
    <source>
        <dbReference type="EMBL" id="OGY27979.1"/>
    </source>
</evidence>
<organism evidence="2 3">
    <name type="scientific">Candidatus Woykebacteria bacterium RIFCSPHIGHO2_01_FULL_39_12</name>
    <dbReference type="NCBI Taxonomy" id="1802599"/>
    <lineage>
        <taxon>Bacteria</taxon>
        <taxon>Candidatus Woykeibacteriota</taxon>
    </lineage>
</organism>
<feature type="transmembrane region" description="Helical" evidence="1">
    <location>
        <begin position="5"/>
        <end position="27"/>
    </location>
</feature>
<feature type="transmembrane region" description="Helical" evidence="1">
    <location>
        <begin position="39"/>
        <end position="65"/>
    </location>
</feature>
<comment type="caution">
    <text evidence="2">The sequence shown here is derived from an EMBL/GenBank/DDBJ whole genome shotgun (WGS) entry which is preliminary data.</text>
</comment>
<name>A0A1G1WJU4_9BACT</name>
<dbReference type="EMBL" id="MHCV01000006">
    <property type="protein sequence ID" value="OGY27979.1"/>
    <property type="molecule type" value="Genomic_DNA"/>
</dbReference>
<dbReference type="AlphaFoldDB" id="A0A1G1WJU4"/>
<accession>A0A1G1WJU4</accession>
<keyword evidence="1" id="KW-1133">Transmembrane helix</keyword>
<proteinExistence type="predicted"/>
<feature type="transmembrane region" description="Helical" evidence="1">
    <location>
        <begin position="109"/>
        <end position="128"/>
    </location>
</feature>
<reference evidence="2 3" key="1">
    <citation type="journal article" date="2016" name="Nat. Commun.">
        <title>Thousands of microbial genomes shed light on interconnected biogeochemical processes in an aquifer system.</title>
        <authorList>
            <person name="Anantharaman K."/>
            <person name="Brown C.T."/>
            <person name="Hug L.A."/>
            <person name="Sharon I."/>
            <person name="Castelle C.J."/>
            <person name="Probst A.J."/>
            <person name="Thomas B.C."/>
            <person name="Singh A."/>
            <person name="Wilkins M.J."/>
            <person name="Karaoz U."/>
            <person name="Brodie E.L."/>
            <person name="Williams K.H."/>
            <person name="Hubbard S.S."/>
            <person name="Banfield J.F."/>
        </authorList>
    </citation>
    <scope>NUCLEOTIDE SEQUENCE [LARGE SCALE GENOMIC DNA]</scope>
</reference>
<sequence>MRVFLFPLIILGIIFWALFALVLFYLPPKFEGHISTINTFYFFSTGAVATAFTLSLLIYFIQLSFGLPRQKRFPGHDIEQGVFRRSLRRGFLFALGLVVLGILKLSGLFNPFNVVLLVAIFILAEGYFSSR</sequence>